<organism evidence="3 4">
    <name type="scientific">Pseudooctadecabacter jejudonensis</name>
    <dbReference type="NCBI Taxonomy" id="1391910"/>
    <lineage>
        <taxon>Bacteria</taxon>
        <taxon>Pseudomonadati</taxon>
        <taxon>Pseudomonadota</taxon>
        <taxon>Alphaproteobacteria</taxon>
        <taxon>Rhodobacterales</taxon>
        <taxon>Paracoccaceae</taxon>
        <taxon>Pseudooctadecabacter</taxon>
    </lineage>
</organism>
<dbReference type="InterPro" id="IPR053174">
    <property type="entry name" value="LpxI"/>
</dbReference>
<dbReference type="Proteomes" id="UP000193623">
    <property type="component" value="Unassembled WGS sequence"/>
</dbReference>
<sequence length="312" mass="32335">MTVALIAGTGGVPPIVARALDAQGRPPIVCEMSGFASGVTGEYMRVPFRIETLGTFLNRLQALDVTEVCMVGAMQRPNIDPTAVDAATAPLIETLVAAMAQGDDGTLRAIVALFEERGMTVVGAHQIAPQLLPAAGVLTQTLPPDLTVDVSVATRALAEMGQADLGQAMIVNKGHVIAREDARGTDALLQDFCADRPAPHEAPHQAPHQTSDPFSTVMDTASDLLGGAADWLSGRDGHAPQTEAVGGFLFKGPKPDQDLRVDMPTIGPSTAARAREAGLAGIVIQEGGVMIVDAPAVIATLNAAGLYLWVSP</sequence>
<accession>A0A1Y5RGH0</accession>
<dbReference type="OrthoDB" id="9789836at2"/>
<evidence type="ECO:0000259" key="1">
    <source>
        <dbReference type="Pfam" id="PF06230"/>
    </source>
</evidence>
<proteinExistence type="predicted"/>
<keyword evidence="4" id="KW-1185">Reference proteome</keyword>
<dbReference type="InterPro" id="IPR041255">
    <property type="entry name" value="LpxI_N"/>
</dbReference>
<dbReference type="PANTHER" id="PTHR39962:SF1">
    <property type="entry name" value="LPXI FAMILY PROTEIN"/>
    <property type="match status" value="1"/>
</dbReference>
<dbReference type="Gene3D" id="3.40.140.80">
    <property type="match status" value="1"/>
</dbReference>
<evidence type="ECO:0000313" key="3">
    <source>
        <dbReference type="EMBL" id="SLN16860.1"/>
    </source>
</evidence>
<dbReference type="RefSeq" id="WP_085862928.1">
    <property type="nucleotide sequence ID" value="NZ_FWFT01000001.1"/>
</dbReference>
<dbReference type="Gene3D" id="3.40.50.20">
    <property type="match status" value="1"/>
</dbReference>
<dbReference type="EMBL" id="FWFT01000001">
    <property type="protein sequence ID" value="SLN16860.1"/>
    <property type="molecule type" value="Genomic_DNA"/>
</dbReference>
<dbReference type="Pfam" id="PF17930">
    <property type="entry name" value="LpxI_N"/>
    <property type="match status" value="1"/>
</dbReference>
<evidence type="ECO:0000259" key="2">
    <source>
        <dbReference type="Pfam" id="PF17930"/>
    </source>
</evidence>
<protein>
    <recommendedName>
        <fullName evidence="5">Phosphatidate cytidylyltransferase</fullName>
    </recommendedName>
</protein>
<dbReference type="Pfam" id="PF06230">
    <property type="entry name" value="LpxI_C"/>
    <property type="match status" value="2"/>
</dbReference>
<gene>
    <name evidence="3" type="ORF">PSJ8397_00465</name>
</gene>
<dbReference type="InterPro" id="IPR043167">
    <property type="entry name" value="LpxI_C_sf"/>
</dbReference>
<dbReference type="AlphaFoldDB" id="A0A1Y5RGH0"/>
<name>A0A1Y5RGH0_9RHOB</name>
<dbReference type="InterPro" id="IPR010415">
    <property type="entry name" value="LpxI_C"/>
</dbReference>
<dbReference type="PANTHER" id="PTHR39962">
    <property type="entry name" value="BLL4848 PROTEIN"/>
    <property type="match status" value="1"/>
</dbReference>
<evidence type="ECO:0008006" key="5">
    <source>
        <dbReference type="Google" id="ProtNLM"/>
    </source>
</evidence>
<feature type="domain" description="LpxI C-terminal" evidence="1">
    <location>
        <begin position="244"/>
        <end position="309"/>
    </location>
</feature>
<feature type="domain" description="LpxI N-terminal" evidence="2">
    <location>
        <begin position="3"/>
        <end position="131"/>
    </location>
</feature>
<reference evidence="3 4" key="1">
    <citation type="submission" date="2017-03" db="EMBL/GenBank/DDBJ databases">
        <authorList>
            <person name="Afonso C.L."/>
            <person name="Miller P.J."/>
            <person name="Scott M.A."/>
            <person name="Spackman E."/>
            <person name="Goraichik I."/>
            <person name="Dimitrov K.M."/>
            <person name="Suarez D.L."/>
            <person name="Swayne D.E."/>
        </authorList>
    </citation>
    <scope>NUCLEOTIDE SEQUENCE [LARGE SCALE GENOMIC DNA]</scope>
    <source>
        <strain evidence="3 4">CECT 8397</strain>
    </source>
</reference>
<evidence type="ECO:0000313" key="4">
    <source>
        <dbReference type="Proteomes" id="UP000193623"/>
    </source>
</evidence>
<feature type="domain" description="LpxI C-terminal" evidence="1">
    <location>
        <begin position="135"/>
        <end position="193"/>
    </location>
</feature>